<gene>
    <name evidence="2" type="ORF">JAAARDRAFT_216100</name>
</gene>
<name>A0A067QKQ2_9AGAM</name>
<evidence type="ECO:0000313" key="3">
    <source>
        <dbReference type="Proteomes" id="UP000027265"/>
    </source>
</evidence>
<dbReference type="InParanoid" id="A0A067QKQ2"/>
<proteinExistence type="predicted"/>
<dbReference type="InterPro" id="IPR036047">
    <property type="entry name" value="F-box-like_dom_sf"/>
</dbReference>
<organism evidence="2 3">
    <name type="scientific">Jaapia argillacea MUCL 33604</name>
    <dbReference type="NCBI Taxonomy" id="933084"/>
    <lineage>
        <taxon>Eukaryota</taxon>
        <taxon>Fungi</taxon>
        <taxon>Dikarya</taxon>
        <taxon>Basidiomycota</taxon>
        <taxon>Agaricomycotina</taxon>
        <taxon>Agaricomycetes</taxon>
        <taxon>Agaricomycetidae</taxon>
        <taxon>Jaapiales</taxon>
        <taxon>Jaapiaceae</taxon>
        <taxon>Jaapia</taxon>
    </lineage>
</organism>
<dbReference type="EMBL" id="KL197709">
    <property type="protein sequence ID" value="KDQ64097.1"/>
    <property type="molecule type" value="Genomic_DNA"/>
</dbReference>
<keyword evidence="3" id="KW-1185">Reference proteome</keyword>
<dbReference type="STRING" id="933084.A0A067QKQ2"/>
<dbReference type="HOGENOM" id="CLU_2512931_0_0_1"/>
<dbReference type="PROSITE" id="PS50181">
    <property type="entry name" value="FBOX"/>
    <property type="match status" value="1"/>
</dbReference>
<feature type="domain" description="F-box" evidence="1">
    <location>
        <begin position="1"/>
        <end position="45"/>
    </location>
</feature>
<evidence type="ECO:0000259" key="1">
    <source>
        <dbReference type="PROSITE" id="PS50181"/>
    </source>
</evidence>
<reference evidence="3" key="1">
    <citation type="journal article" date="2014" name="Proc. Natl. Acad. Sci. U.S.A.">
        <title>Extensive sampling of basidiomycete genomes demonstrates inadequacy of the white-rot/brown-rot paradigm for wood decay fungi.</title>
        <authorList>
            <person name="Riley R."/>
            <person name="Salamov A.A."/>
            <person name="Brown D.W."/>
            <person name="Nagy L.G."/>
            <person name="Floudas D."/>
            <person name="Held B.W."/>
            <person name="Levasseur A."/>
            <person name="Lombard V."/>
            <person name="Morin E."/>
            <person name="Otillar R."/>
            <person name="Lindquist E.A."/>
            <person name="Sun H."/>
            <person name="LaButti K.M."/>
            <person name="Schmutz J."/>
            <person name="Jabbour D."/>
            <person name="Luo H."/>
            <person name="Baker S.E."/>
            <person name="Pisabarro A.G."/>
            <person name="Walton J.D."/>
            <person name="Blanchette R.A."/>
            <person name="Henrissat B."/>
            <person name="Martin F."/>
            <person name="Cullen D."/>
            <person name="Hibbett D.S."/>
            <person name="Grigoriev I.V."/>
        </authorList>
    </citation>
    <scope>NUCLEOTIDE SEQUENCE [LARGE SCALE GENOMIC DNA]</scope>
    <source>
        <strain evidence="3">MUCL 33604</strain>
    </source>
</reference>
<evidence type="ECO:0000313" key="2">
    <source>
        <dbReference type="EMBL" id="KDQ64097.1"/>
    </source>
</evidence>
<dbReference type="Pfam" id="PF12937">
    <property type="entry name" value="F-box-like"/>
    <property type="match status" value="1"/>
</dbReference>
<dbReference type="AlphaFoldDB" id="A0A067QKQ2"/>
<dbReference type="OrthoDB" id="2745718at2759"/>
<accession>A0A067QKQ2</accession>
<dbReference type="Proteomes" id="UP000027265">
    <property type="component" value="Unassembled WGS sequence"/>
</dbReference>
<dbReference type="SUPFAM" id="SSF81383">
    <property type="entry name" value="F-box domain"/>
    <property type="match status" value="1"/>
</dbReference>
<sequence>MLDLLPDELIVDILHHLDLRSVLRCQQVCRRLENVIKISALLQYKSELTAAGMVDGPPHGDTIPIRLAMLKEYTAAWKEKKNPRY</sequence>
<dbReference type="CDD" id="cd09917">
    <property type="entry name" value="F-box_SF"/>
    <property type="match status" value="1"/>
</dbReference>
<dbReference type="SMART" id="SM00256">
    <property type="entry name" value="FBOX"/>
    <property type="match status" value="1"/>
</dbReference>
<dbReference type="Gene3D" id="1.20.1280.50">
    <property type="match status" value="1"/>
</dbReference>
<protein>
    <recommendedName>
        <fullName evidence="1">F-box domain-containing protein</fullName>
    </recommendedName>
</protein>
<dbReference type="InterPro" id="IPR001810">
    <property type="entry name" value="F-box_dom"/>
</dbReference>